<organism evidence="2">
    <name type="scientific">Culicoides sonorensis</name>
    <name type="common">Biting midge</name>
    <dbReference type="NCBI Taxonomy" id="179676"/>
    <lineage>
        <taxon>Eukaryota</taxon>
        <taxon>Metazoa</taxon>
        <taxon>Ecdysozoa</taxon>
        <taxon>Arthropoda</taxon>
        <taxon>Hexapoda</taxon>
        <taxon>Insecta</taxon>
        <taxon>Pterygota</taxon>
        <taxon>Neoptera</taxon>
        <taxon>Endopterygota</taxon>
        <taxon>Diptera</taxon>
        <taxon>Nematocera</taxon>
        <taxon>Chironomoidea</taxon>
        <taxon>Ceratopogonidae</taxon>
        <taxon>Ceratopogoninae</taxon>
        <taxon>Culicoides</taxon>
        <taxon>Monoculicoides</taxon>
    </lineage>
</organism>
<evidence type="ECO:0000313" key="2">
    <source>
        <dbReference type="EMBL" id="SSX09126.1"/>
    </source>
</evidence>
<dbReference type="InterPro" id="IPR050865">
    <property type="entry name" value="BEACH_Domain"/>
</dbReference>
<dbReference type="GO" id="GO:0008104">
    <property type="term" value="P:intracellular protein localization"/>
    <property type="evidence" value="ECO:0007669"/>
    <property type="project" value="TreeGrafter"/>
</dbReference>
<gene>
    <name evidence="2" type="primary">CSON000785</name>
</gene>
<dbReference type="GO" id="GO:0016020">
    <property type="term" value="C:membrane"/>
    <property type="evidence" value="ECO:0007669"/>
    <property type="project" value="TreeGrafter"/>
</dbReference>
<dbReference type="AlphaFoldDB" id="A0A336KVB2"/>
<dbReference type="GO" id="GO:0005829">
    <property type="term" value="C:cytosol"/>
    <property type="evidence" value="ECO:0007669"/>
    <property type="project" value="TreeGrafter"/>
</dbReference>
<name>A0A336KVB2_CULSO</name>
<dbReference type="Pfam" id="PF15787">
    <property type="entry name" value="DUF4704"/>
    <property type="match status" value="1"/>
</dbReference>
<feature type="domain" description="DUF4704" evidence="1">
    <location>
        <begin position="19"/>
        <end position="150"/>
    </location>
</feature>
<reference evidence="3" key="2">
    <citation type="submission" date="2018-07" db="EMBL/GenBank/DDBJ databases">
        <authorList>
            <person name="Quirk P.G."/>
            <person name="Krulwich T.A."/>
        </authorList>
    </citation>
    <scope>NUCLEOTIDE SEQUENCE</scope>
</reference>
<evidence type="ECO:0000259" key="1">
    <source>
        <dbReference type="Pfam" id="PF15787"/>
    </source>
</evidence>
<dbReference type="EMBL" id="UFQS01001124">
    <property type="protein sequence ID" value="SSX09126.1"/>
    <property type="molecule type" value="Genomic_DNA"/>
</dbReference>
<dbReference type="VEuPathDB" id="VectorBase:CSON000785"/>
<dbReference type="EMBL" id="UFQT01001124">
    <property type="protein sequence ID" value="SSX29037.1"/>
    <property type="molecule type" value="Genomic_DNA"/>
</dbReference>
<dbReference type="InterPro" id="IPR016024">
    <property type="entry name" value="ARM-type_fold"/>
</dbReference>
<proteinExistence type="predicted"/>
<protein>
    <submittedName>
        <fullName evidence="2">CSON000785 protein</fullName>
    </submittedName>
</protein>
<dbReference type="GO" id="GO:0019901">
    <property type="term" value="F:protein kinase binding"/>
    <property type="evidence" value="ECO:0007669"/>
    <property type="project" value="TreeGrafter"/>
</dbReference>
<reference evidence="2" key="1">
    <citation type="submission" date="2018-04" db="EMBL/GenBank/DDBJ databases">
        <authorList>
            <person name="Go L.Y."/>
            <person name="Mitchell J.A."/>
        </authorList>
    </citation>
    <scope>NUCLEOTIDE SEQUENCE</scope>
    <source>
        <tissue evidence="2">Whole organism</tissue>
    </source>
</reference>
<dbReference type="PANTHER" id="PTHR13743:SF162">
    <property type="entry name" value="NEUROBEACHIN"/>
    <property type="match status" value="1"/>
</dbReference>
<dbReference type="InterPro" id="IPR031570">
    <property type="entry name" value="NBEA/BDCP_DUF4704"/>
</dbReference>
<evidence type="ECO:0000313" key="3">
    <source>
        <dbReference type="EMBL" id="SSX29037.1"/>
    </source>
</evidence>
<dbReference type="PANTHER" id="PTHR13743">
    <property type="entry name" value="BEIGE/BEACH-RELATED"/>
    <property type="match status" value="1"/>
</dbReference>
<sequence>MRPDPGLRPVSESLRAVSDRDENLHDVLQMLISLLSENPSVMVPSFDAKNGIRTVFKLLTSESHIIRLQSLKLLGFFLSRSTHKRKYDVMSPNNLYTLLAEKLLMHEETISLSTYNVIYEIMTEHLSLQIMHSKHQEPEAHLRLENPKVKKLFLTDLMILCNNNRDNRRTVLQMSVWQEWLISLAYIHPKSFIRRI</sequence>
<dbReference type="SUPFAM" id="SSF48371">
    <property type="entry name" value="ARM repeat"/>
    <property type="match status" value="1"/>
</dbReference>
<accession>A0A336KVB2</accession>